<dbReference type="AlphaFoldDB" id="A0A810PY12"/>
<gene>
    <name evidence="2" type="ORF">MM35RIKEN_13070</name>
</gene>
<dbReference type="EMBL" id="AP023415">
    <property type="protein sequence ID" value="BCK79115.1"/>
    <property type="molecule type" value="Genomic_DNA"/>
</dbReference>
<organism evidence="2 3">
    <name type="scientific">Vescimonas fastidiosa</name>
    <dbReference type="NCBI Taxonomy" id="2714353"/>
    <lineage>
        <taxon>Bacteria</taxon>
        <taxon>Bacillati</taxon>
        <taxon>Bacillota</taxon>
        <taxon>Clostridia</taxon>
        <taxon>Eubacteriales</taxon>
        <taxon>Oscillospiraceae</taxon>
        <taxon>Vescimonas</taxon>
    </lineage>
</organism>
<dbReference type="Proteomes" id="UP000681343">
    <property type="component" value="Chromosome"/>
</dbReference>
<evidence type="ECO:0000313" key="3">
    <source>
        <dbReference type="Proteomes" id="UP000681343"/>
    </source>
</evidence>
<name>A0A810PY12_9FIRM</name>
<feature type="region of interest" description="Disordered" evidence="1">
    <location>
        <begin position="65"/>
        <end position="87"/>
    </location>
</feature>
<accession>A0A810PY12</accession>
<evidence type="ECO:0000313" key="2">
    <source>
        <dbReference type="EMBL" id="BCK79115.1"/>
    </source>
</evidence>
<reference evidence="2" key="1">
    <citation type="submission" date="2020-09" db="EMBL/GenBank/DDBJ databases">
        <title>New species isolated from human feces.</title>
        <authorList>
            <person name="Kitahara M."/>
            <person name="Shigeno Y."/>
            <person name="Shime M."/>
            <person name="Matsumoto Y."/>
            <person name="Nakamura S."/>
            <person name="Motooka D."/>
            <person name="Fukuoka S."/>
            <person name="Nishikawa H."/>
            <person name="Benno Y."/>
        </authorList>
    </citation>
    <scope>NUCLEOTIDE SEQUENCE</scope>
    <source>
        <strain evidence="2">MM35</strain>
    </source>
</reference>
<protein>
    <submittedName>
        <fullName evidence="2">Uncharacterized protein</fullName>
    </submittedName>
</protein>
<proteinExistence type="predicted"/>
<sequence length="87" mass="9709">MPETRTVKGFSEVLLPFAEGDFECRTFDLSDNSPYISSVILAPEECKKNTQERYEIVKSEPAQSPVRRTFSADETAGASKNFESALL</sequence>
<dbReference type="KEGG" id="vfa:MM35RIKEN_13070"/>
<evidence type="ECO:0000256" key="1">
    <source>
        <dbReference type="SAM" id="MobiDB-lite"/>
    </source>
</evidence>
<keyword evidence="3" id="KW-1185">Reference proteome</keyword>